<dbReference type="PANTHER" id="PTHR33935">
    <property type="entry name" value="OS10G0148100 PROTEIN"/>
    <property type="match status" value="1"/>
</dbReference>
<gene>
    <name evidence="2" type="ORF">AT9943_LOCUS17879</name>
</gene>
<dbReference type="PANTHER" id="PTHR33935:SF22">
    <property type="entry name" value="OS10G0149400 PROTEIN"/>
    <property type="match status" value="1"/>
</dbReference>
<evidence type="ECO:0000313" key="2">
    <source>
        <dbReference type="EMBL" id="CAD5330336.1"/>
    </source>
</evidence>
<feature type="chain" id="PRO_5028958212" evidence="1">
    <location>
        <begin position="30"/>
        <end position="230"/>
    </location>
</feature>
<protein>
    <submittedName>
        <fullName evidence="2">(thale cress) hypothetical protein</fullName>
    </submittedName>
</protein>
<name>A0A7G2F974_ARATH</name>
<proteinExistence type="predicted"/>
<dbReference type="Pfam" id="PF01190">
    <property type="entry name" value="Pollen_Ole_e_1"/>
    <property type="match status" value="1"/>
</dbReference>
<feature type="signal peptide" evidence="1">
    <location>
        <begin position="1"/>
        <end position="29"/>
    </location>
</feature>
<organism evidence="2 3">
    <name type="scientific">Arabidopsis thaliana</name>
    <name type="common">Mouse-ear cress</name>
    <dbReference type="NCBI Taxonomy" id="3702"/>
    <lineage>
        <taxon>Eukaryota</taxon>
        <taxon>Viridiplantae</taxon>
        <taxon>Streptophyta</taxon>
        <taxon>Embryophyta</taxon>
        <taxon>Tracheophyta</taxon>
        <taxon>Spermatophyta</taxon>
        <taxon>Magnoliopsida</taxon>
        <taxon>eudicotyledons</taxon>
        <taxon>Gunneridae</taxon>
        <taxon>Pentapetalae</taxon>
        <taxon>rosids</taxon>
        <taxon>malvids</taxon>
        <taxon>Brassicales</taxon>
        <taxon>Brassicaceae</taxon>
        <taxon>Camelineae</taxon>
        <taxon>Arabidopsis</taxon>
    </lineage>
</organism>
<accession>A0A7G2F974</accession>
<reference evidence="2 3" key="1">
    <citation type="submission" date="2020-09" db="EMBL/GenBank/DDBJ databases">
        <authorList>
            <person name="Ashkenazy H."/>
        </authorList>
    </citation>
    <scope>NUCLEOTIDE SEQUENCE [LARGE SCALE GENOMIC DNA]</scope>
    <source>
        <strain evidence="3">cv. Cdm-0</strain>
    </source>
</reference>
<keyword evidence="1" id="KW-0732">Signal</keyword>
<evidence type="ECO:0000256" key="1">
    <source>
        <dbReference type="SAM" id="SignalP"/>
    </source>
</evidence>
<dbReference type="AlphaFoldDB" id="A0A7G2F974"/>
<sequence length="230" mass="25265">MRILPEPRGSVPCLLLLVSVLLSATLSLARVVEVVGYAESKIKTPHAFSGLRVTIDCKVNKGHFVTKGSGNIDDKGKFGLNIPHDIVSDNGALKEECYAQLHSAAGTPCPAHDGLESTKIVFLSKSGDKHILGLKQNLKFSPEICVSKFFWPMPKLPPFKGFDHPFPLPPPLELPPFLKKPLYKPPVVVIPKKPCPPLPQLPPLPKFPPLPPKYIHHPKFGKWPPLPPHP</sequence>
<dbReference type="EMBL" id="LR881469">
    <property type="protein sequence ID" value="CAD5330336.1"/>
    <property type="molecule type" value="Genomic_DNA"/>
</dbReference>
<evidence type="ECO:0000313" key="3">
    <source>
        <dbReference type="Proteomes" id="UP000516314"/>
    </source>
</evidence>
<dbReference type="Proteomes" id="UP000516314">
    <property type="component" value="Chromosome 4"/>
</dbReference>